<evidence type="ECO:0000313" key="2">
    <source>
        <dbReference type="EMBL" id="OAY56886.1"/>
    </source>
</evidence>
<keyword evidence="1" id="KW-0812">Transmembrane</keyword>
<proteinExistence type="predicted"/>
<keyword evidence="1" id="KW-0472">Membrane</keyword>
<protein>
    <submittedName>
        <fullName evidence="2">Uncharacterized protein</fullName>
    </submittedName>
</protein>
<sequence length="93" mass="10222">MHVSFPSAHGEVEHEIGGCIITFVSIGVFPLFSVASYTINYSSVTNASCFYRLSQHHKMAQNSWQLHILGQLCGLGVASVLVSAFTWNRMAEC</sequence>
<name>A0A2C9WB22_MANES</name>
<feature type="transmembrane region" description="Helical" evidence="1">
    <location>
        <begin position="20"/>
        <end position="43"/>
    </location>
</feature>
<dbReference type="AlphaFoldDB" id="A0A2C9WB22"/>
<evidence type="ECO:0000256" key="1">
    <source>
        <dbReference type="SAM" id="Phobius"/>
    </source>
</evidence>
<reference evidence="2" key="1">
    <citation type="submission" date="2016-02" db="EMBL/GenBank/DDBJ databases">
        <title>WGS assembly of Manihot esculenta.</title>
        <authorList>
            <person name="Bredeson J.V."/>
            <person name="Prochnik S.E."/>
            <person name="Lyons J.B."/>
            <person name="Schmutz J."/>
            <person name="Grimwood J."/>
            <person name="Vrebalov J."/>
            <person name="Bart R.S."/>
            <person name="Amuge T."/>
            <person name="Ferguson M.E."/>
            <person name="Green R."/>
            <person name="Putnam N."/>
            <person name="Stites J."/>
            <person name="Rounsley S."/>
            <person name="Rokhsar D.S."/>
        </authorList>
    </citation>
    <scope>NUCLEOTIDE SEQUENCE [LARGE SCALE GENOMIC DNA]</scope>
    <source>
        <tissue evidence="2">Leaf</tissue>
    </source>
</reference>
<keyword evidence="1" id="KW-1133">Transmembrane helix</keyword>
<accession>A0A2C9WB22</accession>
<organism evidence="2">
    <name type="scientific">Manihot esculenta</name>
    <name type="common">Cassava</name>
    <name type="synonym">Jatropha manihot</name>
    <dbReference type="NCBI Taxonomy" id="3983"/>
    <lineage>
        <taxon>Eukaryota</taxon>
        <taxon>Viridiplantae</taxon>
        <taxon>Streptophyta</taxon>
        <taxon>Embryophyta</taxon>
        <taxon>Tracheophyta</taxon>
        <taxon>Spermatophyta</taxon>
        <taxon>Magnoliopsida</taxon>
        <taxon>eudicotyledons</taxon>
        <taxon>Gunneridae</taxon>
        <taxon>Pentapetalae</taxon>
        <taxon>rosids</taxon>
        <taxon>fabids</taxon>
        <taxon>Malpighiales</taxon>
        <taxon>Euphorbiaceae</taxon>
        <taxon>Crotonoideae</taxon>
        <taxon>Manihoteae</taxon>
        <taxon>Manihot</taxon>
    </lineage>
</organism>
<dbReference type="EMBL" id="CM004388">
    <property type="protein sequence ID" value="OAY56886.1"/>
    <property type="molecule type" value="Genomic_DNA"/>
</dbReference>
<gene>
    <name evidence="2" type="ORF">MANES_02G052700</name>
</gene>
<feature type="transmembrane region" description="Helical" evidence="1">
    <location>
        <begin position="64"/>
        <end position="87"/>
    </location>
</feature>